<dbReference type="PROSITE" id="PS50108">
    <property type="entry name" value="CRIB"/>
    <property type="match status" value="1"/>
</dbReference>
<dbReference type="CDD" id="cd20809">
    <property type="entry name" value="C1_MRCK"/>
    <property type="match status" value="1"/>
</dbReference>
<feature type="region of interest" description="Disordered" evidence="8">
    <location>
        <begin position="551"/>
        <end position="570"/>
    </location>
</feature>
<dbReference type="InterPro" id="IPR057529">
    <property type="entry name" value="MRCK/ROCK_PH"/>
</dbReference>
<dbReference type="PANTHER" id="PTHR22988:SF66">
    <property type="entry name" value="SERINE_THREONINE-PROTEIN KINASE GENGHIS KHAN"/>
    <property type="match status" value="1"/>
</dbReference>
<evidence type="ECO:0000256" key="3">
    <source>
        <dbReference type="ARBA" id="ARBA00022723"/>
    </source>
</evidence>
<feature type="domain" description="CNH" evidence="12">
    <location>
        <begin position="248"/>
        <end position="539"/>
    </location>
</feature>
<dbReference type="InterPro" id="IPR020454">
    <property type="entry name" value="DAG/PE-bd"/>
</dbReference>
<evidence type="ECO:0000256" key="1">
    <source>
        <dbReference type="ARBA" id="ARBA00001946"/>
    </source>
</evidence>
<dbReference type="GO" id="GO:0005737">
    <property type="term" value="C:cytoplasm"/>
    <property type="evidence" value="ECO:0007669"/>
    <property type="project" value="TreeGrafter"/>
</dbReference>
<name>A0A8E0RMR4_9TREM</name>
<evidence type="ECO:0000259" key="10">
    <source>
        <dbReference type="PROSITE" id="PS50081"/>
    </source>
</evidence>
<dbReference type="GO" id="GO:0004674">
    <property type="term" value="F:protein serine/threonine kinase activity"/>
    <property type="evidence" value="ECO:0007669"/>
    <property type="project" value="UniProtKB-EC"/>
</dbReference>
<keyword evidence="14" id="KW-1185">Reference proteome</keyword>
<feature type="compositionally biased region" description="Low complexity" evidence="8">
    <location>
        <begin position="674"/>
        <end position="686"/>
    </location>
</feature>
<dbReference type="Gene3D" id="3.30.60.20">
    <property type="match status" value="1"/>
</dbReference>
<dbReference type="SMART" id="SM00109">
    <property type="entry name" value="C1"/>
    <property type="match status" value="1"/>
</dbReference>
<keyword evidence="5" id="KW-0460">Magnesium</keyword>
<dbReference type="SMART" id="SM00233">
    <property type="entry name" value="PH"/>
    <property type="match status" value="1"/>
</dbReference>
<comment type="catalytic activity">
    <reaction evidence="6">
        <text>L-threonyl-[protein] + ATP = O-phospho-L-threonyl-[protein] + ADP + H(+)</text>
        <dbReference type="Rhea" id="RHEA:46608"/>
        <dbReference type="Rhea" id="RHEA-COMP:11060"/>
        <dbReference type="Rhea" id="RHEA-COMP:11605"/>
        <dbReference type="ChEBI" id="CHEBI:15378"/>
        <dbReference type="ChEBI" id="CHEBI:30013"/>
        <dbReference type="ChEBI" id="CHEBI:30616"/>
        <dbReference type="ChEBI" id="CHEBI:61977"/>
        <dbReference type="ChEBI" id="CHEBI:456216"/>
        <dbReference type="EC" id="2.7.11.1"/>
    </reaction>
</comment>
<comment type="cofactor">
    <cofactor evidence="1">
        <name>Mg(2+)</name>
        <dbReference type="ChEBI" id="CHEBI:18420"/>
    </cofactor>
</comment>
<dbReference type="InterPro" id="IPR001180">
    <property type="entry name" value="CNH_dom"/>
</dbReference>
<comment type="caution">
    <text evidence="13">The sequence shown here is derived from an EMBL/GenBank/DDBJ whole genome shotgun (WGS) entry which is preliminary data.</text>
</comment>
<evidence type="ECO:0000256" key="6">
    <source>
        <dbReference type="ARBA" id="ARBA00047899"/>
    </source>
</evidence>
<evidence type="ECO:0000256" key="7">
    <source>
        <dbReference type="ARBA" id="ARBA00048679"/>
    </source>
</evidence>
<feature type="region of interest" description="Disordered" evidence="8">
    <location>
        <begin position="797"/>
        <end position="821"/>
    </location>
</feature>
<keyword evidence="3" id="KW-0479">Metal-binding</keyword>
<feature type="region of interest" description="Disordered" evidence="8">
    <location>
        <begin position="655"/>
        <end position="709"/>
    </location>
</feature>
<feature type="domain" description="Phorbol-ester/DAG-type" evidence="10">
    <location>
        <begin position="54"/>
        <end position="104"/>
    </location>
</feature>
<dbReference type="SUPFAM" id="SSF57889">
    <property type="entry name" value="Cysteine-rich domain"/>
    <property type="match status" value="1"/>
</dbReference>
<keyword evidence="4" id="KW-0862">Zinc</keyword>
<dbReference type="EMBL" id="LUCM01008695">
    <property type="protein sequence ID" value="KAA0188070.1"/>
    <property type="molecule type" value="Genomic_DNA"/>
</dbReference>
<reference evidence="13" key="1">
    <citation type="submission" date="2019-05" db="EMBL/GenBank/DDBJ databases">
        <title>Annotation for the trematode Fasciolopsis buski.</title>
        <authorList>
            <person name="Choi Y.-J."/>
        </authorList>
    </citation>
    <scope>NUCLEOTIDE SEQUENCE</scope>
    <source>
        <strain evidence="13">HT</strain>
        <tissue evidence="13">Whole worm</tissue>
    </source>
</reference>
<evidence type="ECO:0000256" key="5">
    <source>
        <dbReference type="ARBA" id="ARBA00022842"/>
    </source>
</evidence>
<feature type="domain" description="CRIB" evidence="11">
    <location>
        <begin position="710"/>
        <end position="723"/>
    </location>
</feature>
<accession>A0A8E0RMR4</accession>
<comment type="catalytic activity">
    <reaction evidence="7">
        <text>L-seryl-[protein] + ATP = O-phospho-L-seryl-[protein] + ADP + H(+)</text>
        <dbReference type="Rhea" id="RHEA:17989"/>
        <dbReference type="Rhea" id="RHEA-COMP:9863"/>
        <dbReference type="Rhea" id="RHEA-COMP:11604"/>
        <dbReference type="ChEBI" id="CHEBI:15378"/>
        <dbReference type="ChEBI" id="CHEBI:29999"/>
        <dbReference type="ChEBI" id="CHEBI:30616"/>
        <dbReference type="ChEBI" id="CHEBI:83421"/>
        <dbReference type="ChEBI" id="CHEBI:456216"/>
        <dbReference type="EC" id="2.7.11.1"/>
    </reaction>
</comment>
<dbReference type="GO" id="GO:0046872">
    <property type="term" value="F:metal ion binding"/>
    <property type="evidence" value="ECO:0007669"/>
    <property type="project" value="UniProtKB-KW"/>
</dbReference>
<dbReference type="InterPro" id="IPR001849">
    <property type="entry name" value="PH_domain"/>
</dbReference>
<evidence type="ECO:0000313" key="14">
    <source>
        <dbReference type="Proteomes" id="UP000728185"/>
    </source>
</evidence>
<dbReference type="PROSITE" id="PS50219">
    <property type="entry name" value="CNH"/>
    <property type="match status" value="1"/>
</dbReference>
<dbReference type="Pfam" id="PF00780">
    <property type="entry name" value="CNH"/>
    <property type="match status" value="1"/>
</dbReference>
<dbReference type="InterPro" id="IPR011993">
    <property type="entry name" value="PH-like_dom_sf"/>
</dbReference>
<dbReference type="PRINTS" id="PR00008">
    <property type="entry name" value="DAGPEDOMAIN"/>
</dbReference>
<protein>
    <submittedName>
        <fullName evidence="13">Protein-serine/threonine kinase</fullName>
    </submittedName>
</protein>
<evidence type="ECO:0000313" key="13">
    <source>
        <dbReference type="EMBL" id="KAA0188070.1"/>
    </source>
</evidence>
<evidence type="ECO:0000259" key="9">
    <source>
        <dbReference type="PROSITE" id="PS50003"/>
    </source>
</evidence>
<dbReference type="AlphaFoldDB" id="A0A8E0RMR4"/>
<dbReference type="OrthoDB" id="2156623at2759"/>
<proteinExistence type="predicted"/>
<keyword evidence="13" id="KW-0808">Transferase</keyword>
<evidence type="ECO:0000256" key="2">
    <source>
        <dbReference type="ARBA" id="ARBA00022553"/>
    </source>
</evidence>
<keyword evidence="13" id="KW-0418">Kinase</keyword>
<gene>
    <name evidence="13" type="ORF">FBUS_01290</name>
</gene>
<dbReference type="PROSITE" id="PS00479">
    <property type="entry name" value="ZF_DAG_PE_1"/>
    <property type="match status" value="1"/>
</dbReference>
<dbReference type="Pfam" id="PF00130">
    <property type="entry name" value="C1_1"/>
    <property type="match status" value="1"/>
</dbReference>
<dbReference type="InterPro" id="IPR050839">
    <property type="entry name" value="Rho-assoc_Ser/Thr_Kinase"/>
</dbReference>
<dbReference type="Gene3D" id="2.30.29.30">
    <property type="entry name" value="Pleckstrin-homology domain (PH domain)/Phosphotyrosine-binding domain (PTB)"/>
    <property type="match status" value="1"/>
</dbReference>
<evidence type="ECO:0000259" key="12">
    <source>
        <dbReference type="PROSITE" id="PS50219"/>
    </source>
</evidence>
<dbReference type="InterPro" id="IPR000095">
    <property type="entry name" value="CRIB_dom"/>
</dbReference>
<feature type="compositionally biased region" description="Polar residues" evidence="8">
    <location>
        <begin position="803"/>
        <end position="812"/>
    </location>
</feature>
<evidence type="ECO:0000256" key="4">
    <source>
        <dbReference type="ARBA" id="ARBA00022833"/>
    </source>
</evidence>
<evidence type="ECO:0000256" key="8">
    <source>
        <dbReference type="SAM" id="MobiDB-lite"/>
    </source>
</evidence>
<dbReference type="InterPro" id="IPR046349">
    <property type="entry name" value="C1-like_sf"/>
</dbReference>
<keyword evidence="2" id="KW-0597">Phosphoprotein</keyword>
<dbReference type="PANTHER" id="PTHR22988">
    <property type="entry name" value="MYOTONIC DYSTROPHY S/T KINASE-RELATED"/>
    <property type="match status" value="1"/>
</dbReference>
<dbReference type="PROSITE" id="PS50081">
    <property type="entry name" value="ZF_DAG_PE_2"/>
    <property type="match status" value="1"/>
</dbReference>
<feature type="domain" description="PH" evidence="9">
    <location>
        <begin position="123"/>
        <end position="278"/>
    </location>
</feature>
<dbReference type="InterPro" id="IPR002219">
    <property type="entry name" value="PKC_DAG/PE"/>
</dbReference>
<feature type="compositionally biased region" description="Polar residues" evidence="8">
    <location>
        <begin position="557"/>
        <end position="570"/>
    </location>
</feature>
<dbReference type="Proteomes" id="UP000728185">
    <property type="component" value="Unassembled WGS sequence"/>
</dbReference>
<evidence type="ECO:0000259" key="11">
    <source>
        <dbReference type="PROSITE" id="PS50108"/>
    </source>
</evidence>
<organism evidence="13 14">
    <name type="scientific">Fasciolopsis buskii</name>
    <dbReference type="NCBI Taxonomy" id="27845"/>
    <lineage>
        <taxon>Eukaryota</taxon>
        <taxon>Metazoa</taxon>
        <taxon>Spiralia</taxon>
        <taxon>Lophotrochozoa</taxon>
        <taxon>Platyhelminthes</taxon>
        <taxon>Trematoda</taxon>
        <taxon>Digenea</taxon>
        <taxon>Plagiorchiida</taxon>
        <taxon>Echinostomata</taxon>
        <taxon>Echinostomatoidea</taxon>
        <taxon>Fasciolidae</taxon>
        <taxon>Fasciolopsis</taxon>
    </lineage>
</organism>
<dbReference type="PROSITE" id="PS50003">
    <property type="entry name" value="PH_DOMAIN"/>
    <property type="match status" value="1"/>
</dbReference>
<sequence>MSKIDADGSLDETTDRHLQAVELNALHSTSTPLVPHTSWEPSSCSGQTTHSTSAHKFTLTTFPDPAKCHACTSLMLGLRWQGVRCQDCGFQCHQRCRQTAPSTCPAPPSTSLGNSFDGGCGFGTVLEGIVQMPKAGGIKRGWTRNYLFLSDMRLFIYDITLDPSSHNSDNNLNGSVNTISQSTSVFPWSRVHSPNGSTTNVTSIFLSSSPNRIVDMRSPGFSVSRVSDTDVIHAKRSDIPKILKVVLDNRLPSACLFLLFDNPNLADRWLRAMDDSARLVQRHMRKIPDDECLRMQEICDPSFLMVKQILCACVLEKQRRLKILLLGTIEGMQFDPIKLSEPKSCSQFICGMSRGNTVTLLCASGRRCVWVYEIARVRGRHRRLREISCPDTVQSIQFARGGDWLCVGCPSFFALYNLWTDAPAQALLRTDLVDLDPSLSFFQQVACNAHLSIQVDDDEFLLVFENCGVYVNTHRQRTRPDHLMWPAKLIPTNPFGFMWPYLYVFTEAGLVVYDVTLGLWVSTLSGRLMRPLCWDSHLCLIQSLPSSPPSSLAHANGSETNTSGIGVQDSASTGTLSPAVSMVSCDSNIGQQIQRLVYLAGPPQDPSTSVNPFHAQLTSALRSRALDVPESTTLGMCVRVRKPRRFTLLTRDGDVTQSIDPVSNPSPLDLPGLRGSRSQSNRRNSNFYSQHPPPVVATQGSSANRLNRLISGPSDFRHVGHWGPHATSALLDLGPAPGEPPLSEAERVARLKSAIEERYLSGNIGTAGEASGSSGGFRTPPLSTLLGVSAHVAASSRMARDVSPSSLNGQHPSQNQQSVSNVLSSSFRSTLELTIINCFR</sequence>
<dbReference type="GO" id="GO:0005856">
    <property type="term" value="C:cytoskeleton"/>
    <property type="evidence" value="ECO:0007669"/>
    <property type="project" value="TreeGrafter"/>
</dbReference>
<dbReference type="GO" id="GO:0031032">
    <property type="term" value="P:actomyosin structure organization"/>
    <property type="evidence" value="ECO:0007669"/>
    <property type="project" value="TreeGrafter"/>
</dbReference>
<feature type="compositionally biased region" description="Polar residues" evidence="8">
    <location>
        <begin position="655"/>
        <end position="666"/>
    </location>
</feature>
<dbReference type="Pfam" id="PF25346">
    <property type="entry name" value="PH_MRCK"/>
    <property type="match status" value="1"/>
</dbReference>